<dbReference type="EMBL" id="BAAAFH010000011">
    <property type="protein sequence ID" value="GAA0875497.1"/>
    <property type="molecule type" value="Genomic_DNA"/>
</dbReference>
<evidence type="ECO:0000313" key="5">
    <source>
        <dbReference type="Proteomes" id="UP001501126"/>
    </source>
</evidence>
<dbReference type="RefSeq" id="WP_343787049.1">
    <property type="nucleotide sequence ID" value="NZ_BAAAFH010000011.1"/>
</dbReference>
<evidence type="ECO:0000256" key="2">
    <source>
        <dbReference type="ARBA" id="ARBA00022801"/>
    </source>
</evidence>
<keyword evidence="5" id="KW-1185">Reference proteome</keyword>
<reference evidence="5" key="1">
    <citation type="journal article" date="2019" name="Int. J. Syst. Evol. Microbiol.">
        <title>The Global Catalogue of Microorganisms (GCM) 10K type strain sequencing project: providing services to taxonomists for standard genome sequencing and annotation.</title>
        <authorList>
            <consortium name="The Broad Institute Genomics Platform"/>
            <consortium name="The Broad Institute Genome Sequencing Center for Infectious Disease"/>
            <person name="Wu L."/>
            <person name="Ma J."/>
        </authorList>
    </citation>
    <scope>NUCLEOTIDE SEQUENCE [LARGE SCALE GENOMIC DNA]</scope>
    <source>
        <strain evidence="5">JCM 16083</strain>
    </source>
</reference>
<proteinExistence type="predicted"/>
<sequence length="188" mass="22474">MNYLGHLYFSGDSHQLMTGNLLGDFFKGNKFDHIPDFLHRGIRLHRKIDSFMDNHPAVVDLNRKLYKDLPKVSPIVTDIVFDHLLAMRWDNYHTKKRTDFLNAFFTYALSRKHELPANCSLLIQRLADHKMIHKYDDPIILERIPEYIQSRLSFPSKIHRTREVFEEQEDLFSEAFDRYMEDAKKEFL</sequence>
<keyword evidence="3" id="KW-0443">Lipid metabolism</keyword>
<keyword evidence="2" id="KW-0378">Hydrolase</keyword>
<accession>A0ABP3Y3Y0</accession>
<evidence type="ECO:0000313" key="4">
    <source>
        <dbReference type="EMBL" id="GAA0875497.1"/>
    </source>
</evidence>
<keyword evidence="1" id="KW-0444">Lipid biosynthesis</keyword>
<dbReference type="PANTHER" id="PTHR38764">
    <property type="entry name" value="ACYL CARRIER PROTEIN PHOSPHODIESTERASE"/>
    <property type="match status" value="1"/>
</dbReference>
<comment type="caution">
    <text evidence="4">The sequence shown here is derived from an EMBL/GenBank/DDBJ whole genome shotgun (WGS) entry which is preliminary data.</text>
</comment>
<protein>
    <submittedName>
        <fullName evidence="4">ACP phosphodiesterase</fullName>
    </submittedName>
</protein>
<dbReference type="InterPro" id="IPR007431">
    <property type="entry name" value="ACP_PD"/>
</dbReference>
<name>A0ABP3Y3Y0_9FLAO</name>
<dbReference type="Pfam" id="PF04336">
    <property type="entry name" value="ACP_PD"/>
    <property type="match status" value="1"/>
</dbReference>
<organism evidence="4 5">
    <name type="scientific">Wandonia haliotis</name>
    <dbReference type="NCBI Taxonomy" id="574963"/>
    <lineage>
        <taxon>Bacteria</taxon>
        <taxon>Pseudomonadati</taxon>
        <taxon>Bacteroidota</taxon>
        <taxon>Flavobacteriia</taxon>
        <taxon>Flavobacteriales</taxon>
        <taxon>Crocinitomicaceae</taxon>
        <taxon>Wandonia</taxon>
    </lineage>
</organism>
<gene>
    <name evidence="4" type="ORF">GCM10009118_19060</name>
</gene>
<dbReference type="Proteomes" id="UP001501126">
    <property type="component" value="Unassembled WGS sequence"/>
</dbReference>
<dbReference type="PANTHER" id="PTHR38764:SF1">
    <property type="entry name" value="ACYL CARRIER PROTEIN PHOSPHODIESTERASE"/>
    <property type="match status" value="1"/>
</dbReference>
<evidence type="ECO:0000256" key="3">
    <source>
        <dbReference type="ARBA" id="ARBA00023098"/>
    </source>
</evidence>
<evidence type="ECO:0000256" key="1">
    <source>
        <dbReference type="ARBA" id="ARBA00022516"/>
    </source>
</evidence>